<dbReference type="PROSITE" id="PS51257">
    <property type="entry name" value="PROKAR_LIPOPROTEIN"/>
    <property type="match status" value="1"/>
</dbReference>
<gene>
    <name evidence="1" type="ORF">ACFSSE_04600</name>
</gene>
<sequence length="262" mass="29596">MKKNISNKYYLFIICMFLFACKAKKKAVETVGAINDTEMSTKKSANFNKIKTQQANFETFTTKAATALSIKGKSYDVTLNMRIKKGKGIWVSVTYFAGLEVARALITPDSVKVMDKINNQYIKKSFSFIQSYTNEQIDYQTLEAILVGNCIPFTLADKKNFITENGQDIIKGKNQQLNYKVSFNTDFKPSVTELFTVDNAKKLNINIISFENVLNVLLPKNINISSVSGAQAVKLNMEYTKTQLNEPVDFPFNVSKRFSVID</sequence>
<proteinExistence type="predicted"/>
<accession>A0ABW5TNY9</accession>
<dbReference type="RefSeq" id="WP_379041714.1">
    <property type="nucleotide sequence ID" value="NZ_JBHSKW010000017.1"/>
</dbReference>
<comment type="caution">
    <text evidence="1">The sequence shown here is derived from an EMBL/GenBank/DDBJ whole genome shotgun (WGS) entry which is preliminary data.</text>
</comment>
<protein>
    <submittedName>
        <fullName evidence="1">DUF4292 domain-containing protein</fullName>
    </submittedName>
</protein>
<dbReference type="InterPro" id="IPR025634">
    <property type="entry name" value="DUF4292"/>
</dbReference>
<reference evidence="2" key="1">
    <citation type="journal article" date="2019" name="Int. J. Syst. Evol. Microbiol.">
        <title>The Global Catalogue of Microorganisms (GCM) 10K type strain sequencing project: providing services to taxonomists for standard genome sequencing and annotation.</title>
        <authorList>
            <consortium name="The Broad Institute Genomics Platform"/>
            <consortium name="The Broad Institute Genome Sequencing Center for Infectious Disease"/>
            <person name="Wu L."/>
            <person name="Ma J."/>
        </authorList>
    </citation>
    <scope>NUCLEOTIDE SEQUENCE [LARGE SCALE GENOMIC DNA]</scope>
    <source>
        <strain evidence="2">KCTC 42456</strain>
    </source>
</reference>
<dbReference type="Pfam" id="PF14125">
    <property type="entry name" value="DUF4292"/>
    <property type="match status" value="1"/>
</dbReference>
<keyword evidence="2" id="KW-1185">Reference proteome</keyword>
<dbReference type="Gene3D" id="2.50.20.10">
    <property type="entry name" value="Lipoprotein localisation LolA/LolB/LppX"/>
    <property type="match status" value="1"/>
</dbReference>
<organism evidence="1 2">
    <name type="scientific">Pedobacter alpinus</name>
    <dbReference type="NCBI Taxonomy" id="1590643"/>
    <lineage>
        <taxon>Bacteria</taxon>
        <taxon>Pseudomonadati</taxon>
        <taxon>Bacteroidota</taxon>
        <taxon>Sphingobacteriia</taxon>
        <taxon>Sphingobacteriales</taxon>
        <taxon>Sphingobacteriaceae</taxon>
        <taxon>Pedobacter</taxon>
    </lineage>
</organism>
<dbReference type="Proteomes" id="UP001597546">
    <property type="component" value="Unassembled WGS sequence"/>
</dbReference>
<evidence type="ECO:0000313" key="1">
    <source>
        <dbReference type="EMBL" id="MFD2730975.1"/>
    </source>
</evidence>
<evidence type="ECO:0000313" key="2">
    <source>
        <dbReference type="Proteomes" id="UP001597546"/>
    </source>
</evidence>
<name>A0ABW5TNY9_9SPHI</name>
<dbReference type="EMBL" id="JBHULV010000013">
    <property type="protein sequence ID" value="MFD2730975.1"/>
    <property type="molecule type" value="Genomic_DNA"/>
</dbReference>